<dbReference type="InterPro" id="IPR014284">
    <property type="entry name" value="RNA_pol_sigma-70_dom"/>
</dbReference>
<dbReference type="Pfam" id="PF08281">
    <property type="entry name" value="Sigma70_r4_2"/>
    <property type="match status" value="1"/>
</dbReference>
<protein>
    <recommendedName>
        <fullName evidence="6">RNA polymerase sigma factor</fullName>
    </recommendedName>
</protein>
<keyword evidence="4 6" id="KW-0238">DNA-binding</keyword>
<evidence type="ECO:0000259" key="8">
    <source>
        <dbReference type="Pfam" id="PF08281"/>
    </source>
</evidence>
<dbReference type="GO" id="GO:0003677">
    <property type="term" value="F:DNA binding"/>
    <property type="evidence" value="ECO:0007669"/>
    <property type="project" value="UniProtKB-KW"/>
</dbReference>
<feature type="domain" description="RNA polymerase sigma-70 region 2" evidence="7">
    <location>
        <begin position="29"/>
        <end position="93"/>
    </location>
</feature>
<keyword evidence="2 6" id="KW-0805">Transcription regulation</keyword>
<name>A0A132PUN8_9MYCO</name>
<dbReference type="Gene3D" id="1.10.10.10">
    <property type="entry name" value="Winged helix-like DNA-binding domain superfamily/Winged helix DNA-binding domain"/>
    <property type="match status" value="1"/>
</dbReference>
<dbReference type="OrthoDB" id="9803470at2"/>
<dbReference type="AlphaFoldDB" id="A0A132PUN8"/>
<evidence type="ECO:0000256" key="6">
    <source>
        <dbReference type="RuleBase" id="RU000716"/>
    </source>
</evidence>
<dbReference type="InterPro" id="IPR039425">
    <property type="entry name" value="RNA_pol_sigma-70-like"/>
</dbReference>
<sequence length="203" mass="22744">MTSVQIVSAVDVESDAELAARFEREAMPFRPVLLRTARRLTHSDVDAEDLVQDALMNAYVGFRKFRQGTNLRAWLFRILHNRWISTYRMKQRRPDTFCVDEITDSDIASSAIHSDTGGRSAEDEALDVLGDHQIRVALQALPEGFQRVLYYADIEGYTYAETAVLMGIPLGTVMSRISRGRERLRAALSDHELAQPAVAACAA</sequence>
<keyword evidence="5 6" id="KW-0804">Transcription</keyword>
<evidence type="ECO:0000313" key="10">
    <source>
        <dbReference type="EMBL" id="ORX11845.1"/>
    </source>
</evidence>
<dbReference type="SUPFAM" id="SSF88659">
    <property type="entry name" value="Sigma3 and sigma4 domains of RNA polymerase sigma factors"/>
    <property type="match status" value="1"/>
</dbReference>
<evidence type="ECO:0000256" key="1">
    <source>
        <dbReference type="ARBA" id="ARBA00010641"/>
    </source>
</evidence>
<keyword evidence="3 6" id="KW-0731">Sigma factor</keyword>
<dbReference type="EMBL" id="LGTW01000001">
    <property type="protein sequence ID" value="KWX26068.1"/>
    <property type="molecule type" value="Genomic_DNA"/>
</dbReference>
<evidence type="ECO:0000256" key="5">
    <source>
        <dbReference type="ARBA" id="ARBA00023163"/>
    </source>
</evidence>
<evidence type="ECO:0000259" key="7">
    <source>
        <dbReference type="Pfam" id="PF04542"/>
    </source>
</evidence>
<dbReference type="PANTHER" id="PTHR43133">
    <property type="entry name" value="RNA POLYMERASE ECF-TYPE SIGMA FACTO"/>
    <property type="match status" value="1"/>
</dbReference>
<dbReference type="CDD" id="cd06171">
    <property type="entry name" value="Sigma70_r4"/>
    <property type="match status" value="1"/>
</dbReference>
<organism evidence="9 11">
    <name type="scientific">Mycolicibacterium wolinskyi</name>
    <dbReference type="NCBI Taxonomy" id="59750"/>
    <lineage>
        <taxon>Bacteria</taxon>
        <taxon>Bacillati</taxon>
        <taxon>Actinomycetota</taxon>
        <taxon>Actinomycetes</taxon>
        <taxon>Mycobacteriales</taxon>
        <taxon>Mycobacteriaceae</taxon>
        <taxon>Mycolicibacterium</taxon>
    </lineage>
</organism>
<dbReference type="GO" id="GO:0016987">
    <property type="term" value="F:sigma factor activity"/>
    <property type="evidence" value="ECO:0007669"/>
    <property type="project" value="UniProtKB-KW"/>
</dbReference>
<dbReference type="InterPro" id="IPR013324">
    <property type="entry name" value="RNA_pol_sigma_r3/r4-like"/>
</dbReference>
<dbReference type="Proteomes" id="UP000070612">
    <property type="component" value="Unassembled WGS sequence"/>
</dbReference>
<gene>
    <name evidence="9" type="ORF">AFM11_02155</name>
    <name evidence="10" type="ORF">AWC31_34935</name>
</gene>
<dbReference type="EMBL" id="LQQA01000030">
    <property type="protein sequence ID" value="ORX11845.1"/>
    <property type="molecule type" value="Genomic_DNA"/>
</dbReference>
<evidence type="ECO:0000256" key="2">
    <source>
        <dbReference type="ARBA" id="ARBA00023015"/>
    </source>
</evidence>
<comment type="caution">
    <text evidence="9">The sequence shown here is derived from an EMBL/GenBank/DDBJ whole genome shotgun (WGS) entry which is preliminary data.</text>
</comment>
<feature type="domain" description="RNA polymerase sigma factor 70 region 4 type 2" evidence="8">
    <location>
        <begin position="133"/>
        <end position="184"/>
    </location>
</feature>
<dbReference type="InterPro" id="IPR007627">
    <property type="entry name" value="RNA_pol_sigma70_r2"/>
</dbReference>
<dbReference type="GO" id="GO:0006950">
    <property type="term" value="P:response to stress"/>
    <property type="evidence" value="ECO:0007669"/>
    <property type="project" value="UniProtKB-ARBA"/>
</dbReference>
<dbReference type="PATRIC" id="fig|59750.3.peg.442"/>
<dbReference type="GO" id="GO:0006352">
    <property type="term" value="P:DNA-templated transcription initiation"/>
    <property type="evidence" value="ECO:0007669"/>
    <property type="project" value="InterPro"/>
</dbReference>
<evidence type="ECO:0000256" key="4">
    <source>
        <dbReference type="ARBA" id="ARBA00023125"/>
    </source>
</evidence>
<evidence type="ECO:0000313" key="11">
    <source>
        <dbReference type="Proteomes" id="UP000070612"/>
    </source>
</evidence>
<accession>A0A132PUN8</accession>
<dbReference type="Pfam" id="PF04542">
    <property type="entry name" value="Sigma70_r2"/>
    <property type="match status" value="1"/>
</dbReference>
<dbReference type="InterPro" id="IPR013249">
    <property type="entry name" value="RNA_pol_sigma70_r4_t2"/>
</dbReference>
<reference evidence="10 12" key="2">
    <citation type="submission" date="2016-01" db="EMBL/GenBank/DDBJ databases">
        <title>The new phylogeny of the genus Mycobacterium.</title>
        <authorList>
            <person name="Tarcisio F."/>
            <person name="Conor M."/>
            <person name="Antonella G."/>
            <person name="Elisabetta G."/>
            <person name="Giulia F.S."/>
            <person name="Sara T."/>
            <person name="Anna F."/>
            <person name="Clotilde B."/>
            <person name="Roberto B."/>
            <person name="Veronica D.S."/>
            <person name="Fabio R."/>
            <person name="Monica P."/>
            <person name="Olivier J."/>
            <person name="Enrico T."/>
            <person name="Nicola S."/>
        </authorList>
    </citation>
    <scope>NUCLEOTIDE SEQUENCE [LARGE SCALE GENOMIC DNA]</scope>
    <source>
        <strain evidence="10 12">ATCC 700010</strain>
    </source>
</reference>
<dbReference type="PROSITE" id="PS01063">
    <property type="entry name" value="SIGMA70_ECF"/>
    <property type="match status" value="1"/>
</dbReference>
<dbReference type="Gene3D" id="1.10.1740.10">
    <property type="match status" value="1"/>
</dbReference>
<proteinExistence type="inferred from homology"/>
<dbReference type="InterPro" id="IPR013325">
    <property type="entry name" value="RNA_pol_sigma_r2"/>
</dbReference>
<dbReference type="InterPro" id="IPR036388">
    <property type="entry name" value="WH-like_DNA-bd_sf"/>
</dbReference>
<evidence type="ECO:0000313" key="9">
    <source>
        <dbReference type="EMBL" id="KWX26068.1"/>
    </source>
</evidence>
<dbReference type="Proteomes" id="UP000193964">
    <property type="component" value="Unassembled WGS sequence"/>
</dbReference>
<keyword evidence="11" id="KW-1185">Reference proteome</keyword>
<dbReference type="InterPro" id="IPR000838">
    <property type="entry name" value="RNA_pol_sigma70_ECF_CS"/>
</dbReference>
<dbReference type="SUPFAM" id="SSF88946">
    <property type="entry name" value="Sigma2 domain of RNA polymerase sigma factors"/>
    <property type="match status" value="1"/>
</dbReference>
<dbReference type="RefSeq" id="WP_067843101.1">
    <property type="nucleotide sequence ID" value="NZ_JACKUA010000032.1"/>
</dbReference>
<evidence type="ECO:0000256" key="3">
    <source>
        <dbReference type="ARBA" id="ARBA00023082"/>
    </source>
</evidence>
<reference evidence="9 11" key="1">
    <citation type="submission" date="2015-07" db="EMBL/GenBank/DDBJ databases">
        <title>A draft genome sequence of Mycobacterium wolinskyi.</title>
        <authorList>
            <person name="de Man T.J."/>
            <person name="Perry K.A."/>
            <person name="Coulliette A.D."/>
            <person name="Jensen B."/>
            <person name="Toney N.C."/>
            <person name="Limbago B.M."/>
            <person name="Noble-Wang J."/>
        </authorList>
    </citation>
    <scope>NUCLEOTIDE SEQUENCE [LARGE SCALE GENOMIC DNA]</scope>
    <source>
        <strain evidence="9 11">CDC_01</strain>
    </source>
</reference>
<dbReference type="STRING" id="59750.AWC31_34935"/>
<dbReference type="NCBIfam" id="TIGR02937">
    <property type="entry name" value="sigma70-ECF"/>
    <property type="match status" value="1"/>
</dbReference>
<dbReference type="PANTHER" id="PTHR43133:SF59">
    <property type="entry name" value="ECF RNA POLYMERASE SIGMA FACTOR SIGR"/>
    <property type="match status" value="1"/>
</dbReference>
<evidence type="ECO:0000313" key="12">
    <source>
        <dbReference type="Proteomes" id="UP000193964"/>
    </source>
</evidence>
<comment type="similarity">
    <text evidence="1 6">Belongs to the sigma-70 factor family. ECF subfamily.</text>
</comment>